<dbReference type="EMBL" id="KZ852057">
    <property type="protein sequence ID" value="RDH31093.1"/>
    <property type="molecule type" value="Genomic_DNA"/>
</dbReference>
<dbReference type="Pfam" id="PF00378">
    <property type="entry name" value="ECH_1"/>
    <property type="match status" value="1"/>
</dbReference>
<organism evidence="6 7">
    <name type="scientific">Aspergillus welwitschiae</name>
    <dbReference type="NCBI Taxonomy" id="1341132"/>
    <lineage>
        <taxon>Eukaryota</taxon>
        <taxon>Fungi</taxon>
        <taxon>Dikarya</taxon>
        <taxon>Ascomycota</taxon>
        <taxon>Pezizomycotina</taxon>
        <taxon>Eurotiomycetes</taxon>
        <taxon>Eurotiomycetidae</taxon>
        <taxon>Eurotiales</taxon>
        <taxon>Aspergillaceae</taxon>
        <taxon>Aspergillus</taxon>
        <taxon>Aspergillus subgen. Circumdati</taxon>
    </lineage>
</organism>
<dbReference type="FunFam" id="3.90.226.10:FF:000048">
    <property type="entry name" value="3,2-trans-enoyl-CoA isomerase"/>
    <property type="match status" value="1"/>
</dbReference>
<dbReference type="PANTHER" id="PTHR43684:SF1">
    <property type="entry name" value="ENOYL-COA DELTA ISOMERASE 2"/>
    <property type="match status" value="1"/>
</dbReference>
<dbReference type="STRING" id="1341132.A0A3F3PW33"/>
<comment type="similarity">
    <text evidence="3">Belongs to the enoyl-CoA hydratase/isomerase family.</text>
</comment>
<keyword evidence="7" id="KW-1185">Reference proteome</keyword>
<evidence type="ECO:0000256" key="5">
    <source>
        <dbReference type="ARBA" id="ARBA00023235"/>
    </source>
</evidence>
<dbReference type="GeneID" id="38137648"/>
<accession>A0A3F3PW33</accession>
<dbReference type="Proteomes" id="UP000253729">
    <property type="component" value="Unassembled WGS sequence"/>
</dbReference>
<comment type="subcellular location">
    <subcellularLocation>
        <location evidence="1">Peroxisome</location>
    </subcellularLocation>
</comment>
<dbReference type="AlphaFoldDB" id="A0A3F3PW33"/>
<dbReference type="InterPro" id="IPR029045">
    <property type="entry name" value="ClpP/crotonase-like_dom_sf"/>
</dbReference>
<keyword evidence="4" id="KW-0576">Peroxisome</keyword>
<dbReference type="GO" id="GO:0006635">
    <property type="term" value="P:fatty acid beta-oxidation"/>
    <property type="evidence" value="ECO:0007669"/>
    <property type="project" value="TreeGrafter"/>
</dbReference>
<evidence type="ECO:0000313" key="6">
    <source>
        <dbReference type="EMBL" id="RDH31093.1"/>
    </source>
</evidence>
<keyword evidence="5" id="KW-0413">Isomerase</keyword>
<dbReference type="GO" id="GO:0004165">
    <property type="term" value="F:delta(3)-delta(2)-enoyl-CoA isomerase activity"/>
    <property type="evidence" value="ECO:0007669"/>
    <property type="project" value="UniProtKB-ARBA"/>
</dbReference>
<reference evidence="6 7" key="1">
    <citation type="submission" date="2018-07" db="EMBL/GenBank/DDBJ databases">
        <title>The genomes of Aspergillus section Nigri reveals drivers in fungal speciation.</title>
        <authorList>
            <consortium name="DOE Joint Genome Institute"/>
            <person name="Vesth T.C."/>
            <person name="Nybo J."/>
            <person name="Theobald S."/>
            <person name="Brandl J."/>
            <person name="Frisvad J.C."/>
            <person name="Nielsen K.F."/>
            <person name="Lyhne E.K."/>
            <person name="Kogle M.E."/>
            <person name="Kuo A."/>
            <person name="Riley R."/>
            <person name="Clum A."/>
            <person name="Nolan M."/>
            <person name="Lipzen A."/>
            <person name="Salamov A."/>
            <person name="Henrissat B."/>
            <person name="Wiebenga A."/>
            <person name="De vries R.P."/>
            <person name="Grigoriev I.V."/>
            <person name="Mortensen U.H."/>
            <person name="Andersen M.R."/>
            <person name="Baker S.E."/>
        </authorList>
    </citation>
    <scope>NUCLEOTIDE SEQUENCE [LARGE SCALE GENOMIC DNA]</scope>
    <source>
        <strain evidence="6 7">CBS 139.54b</strain>
    </source>
</reference>
<dbReference type="CDD" id="cd06558">
    <property type="entry name" value="crotonase-like"/>
    <property type="match status" value="1"/>
</dbReference>
<protein>
    <submittedName>
        <fullName evidence="6">ClpP/crotonase</fullName>
    </submittedName>
</protein>
<name>A0A3F3PW33_9EURO</name>
<evidence type="ECO:0000256" key="2">
    <source>
        <dbReference type="ARBA" id="ARBA00005005"/>
    </source>
</evidence>
<proteinExistence type="inferred from homology"/>
<dbReference type="SUPFAM" id="SSF52096">
    <property type="entry name" value="ClpP/crotonase"/>
    <property type="match status" value="1"/>
</dbReference>
<dbReference type="InterPro" id="IPR051053">
    <property type="entry name" value="ECH/Chromodomain_protein"/>
</dbReference>
<dbReference type="InterPro" id="IPR001753">
    <property type="entry name" value="Enoyl-CoA_hydra/iso"/>
</dbReference>
<evidence type="ECO:0000256" key="3">
    <source>
        <dbReference type="ARBA" id="ARBA00005254"/>
    </source>
</evidence>
<dbReference type="RefSeq" id="XP_026624115.1">
    <property type="nucleotide sequence ID" value="XM_026769292.1"/>
</dbReference>
<dbReference type="Gene3D" id="3.40.50.1820">
    <property type="entry name" value="alpha/beta hydrolase"/>
    <property type="match status" value="1"/>
</dbReference>
<gene>
    <name evidence="6" type="ORF">BDQ94DRAFT_160973</name>
</gene>
<dbReference type="Gene3D" id="3.90.226.10">
    <property type="entry name" value="2-enoyl-CoA Hydratase, Chain A, domain 1"/>
    <property type="match status" value="1"/>
</dbReference>
<evidence type="ECO:0000256" key="1">
    <source>
        <dbReference type="ARBA" id="ARBA00004275"/>
    </source>
</evidence>
<sequence>MRYGKEGLKIRSIWAADPAHQAESNIINGGRLGIDHRRVFAHFVKYGLRDVLAKSEISDENGRPNKTTLVRLTTPLVQELASFARPYHNLPAPDVGVGDPRNRLTHPDLDPEALTSLPFYRPEITELFPRLPYLRPSVLYIFGSESHMSLPELRSDKLRTTGIATGGSGGAAAGRVREVVMQGFSHQVPFEAVDGCAEEISRWLACESRRWYREEQTLHDGWGKLHVSDQMTIDKDWKAHIRRGHRVKSNLPIIVRLQGHIAVVTLNRPDKLNALDQDNYDQLGKIFRHLEKTPDVTITVLTGTGRYFSAGTDVGSAFRNRPYGTDMRRNMSGTLFNNLDLTHTLVNFSKILIVALNGPVVGFPAALIAQADFIYAAPHTFLLTPFSSLGVAAEGAASRSFVQRLGLSKANEALIMSKRISCEELVACGFVNGVVTSPSGKPDDSVGFLKQVLDEVHRRFDSLAARSCVVGIKNLIRKPERMINVQQNCLEVFAGLDMVATGVPEQHVQALVEGQKKHKL</sequence>
<comment type="pathway">
    <text evidence="2">Lipid metabolism; fatty acid beta-oxidation.</text>
</comment>
<dbReference type="PANTHER" id="PTHR43684">
    <property type="match status" value="1"/>
</dbReference>
<evidence type="ECO:0000313" key="7">
    <source>
        <dbReference type="Proteomes" id="UP000253729"/>
    </source>
</evidence>
<dbReference type="GO" id="GO:0005782">
    <property type="term" value="C:peroxisomal matrix"/>
    <property type="evidence" value="ECO:0007669"/>
    <property type="project" value="TreeGrafter"/>
</dbReference>
<evidence type="ECO:0000256" key="4">
    <source>
        <dbReference type="ARBA" id="ARBA00023140"/>
    </source>
</evidence>
<dbReference type="InterPro" id="IPR029058">
    <property type="entry name" value="AB_hydrolase_fold"/>
</dbReference>